<dbReference type="CDD" id="cd19051">
    <property type="entry name" value="LGIC_TM_cation"/>
    <property type="match status" value="1"/>
</dbReference>
<dbReference type="PANTHER" id="PTHR18945">
    <property type="entry name" value="NEUROTRANSMITTER GATED ION CHANNEL"/>
    <property type="match status" value="1"/>
</dbReference>
<dbReference type="EMBL" id="GGMS01010602">
    <property type="protein sequence ID" value="MBY79805.1"/>
    <property type="molecule type" value="Transcribed_RNA"/>
</dbReference>
<dbReference type="InterPro" id="IPR038050">
    <property type="entry name" value="Neuro_actylchol_rec"/>
</dbReference>
<evidence type="ECO:0000256" key="2">
    <source>
        <dbReference type="SAM" id="Phobius"/>
    </source>
</evidence>
<feature type="transmembrane region" description="Helical" evidence="2">
    <location>
        <begin position="272"/>
        <end position="292"/>
    </location>
</feature>
<dbReference type="InterPro" id="IPR036734">
    <property type="entry name" value="Neur_chan_lig-bd_sf"/>
</dbReference>
<evidence type="ECO:0000313" key="4">
    <source>
        <dbReference type="EMBL" id="MBY79805.1"/>
    </source>
</evidence>
<evidence type="ECO:0000256" key="1">
    <source>
        <dbReference type="ARBA" id="ARBA00004141"/>
    </source>
</evidence>
<sequence>MSVKIRHVTGMPGKKNVIMYGCCPEPYVDITFTIKIRRRTLYYFFNLIVPCVLISSMALLGFTLPPDCGEKLTLEITILLSLTVFLNLVAESMPTTSEAVPLIGTYFNCIMFMVASSVVLTLVVLNYHHRTADIHTMGPWVKCFFLLWLPWILCMQRPGKDISFKAIKSRYTDRRGMELRERSSRSLLANVLDIDDDFRASVLSHRAAYNNGAAASTSSPASESRTVCNYSARELQLILQEVRHITDYMRKQEEDQEVINDWKYAAMVVDRFCLIVFTFFTLVATVAVLYSAPHIIVE</sequence>
<comment type="subcellular location">
    <subcellularLocation>
        <location evidence="1">Membrane</location>
        <topology evidence="1">Multi-pass membrane protein</topology>
    </subcellularLocation>
</comment>
<dbReference type="GO" id="GO:0004888">
    <property type="term" value="F:transmembrane signaling receptor activity"/>
    <property type="evidence" value="ECO:0007669"/>
    <property type="project" value="InterPro"/>
</dbReference>
<dbReference type="SUPFAM" id="SSF90112">
    <property type="entry name" value="Neurotransmitter-gated ion-channel transmembrane pore"/>
    <property type="match status" value="1"/>
</dbReference>
<keyword evidence="4" id="KW-0675">Receptor</keyword>
<gene>
    <name evidence="4" type="primary">acr-16_1</name>
    <name evidence="4" type="ORF">g.83667</name>
</gene>
<feature type="transmembrane region" description="Helical" evidence="2">
    <location>
        <begin position="72"/>
        <end position="90"/>
    </location>
</feature>
<dbReference type="InterPro" id="IPR006029">
    <property type="entry name" value="Neurotrans-gated_channel_TM"/>
</dbReference>
<dbReference type="GO" id="GO:0005230">
    <property type="term" value="F:extracellular ligand-gated monoatomic ion channel activity"/>
    <property type="evidence" value="ECO:0007669"/>
    <property type="project" value="InterPro"/>
</dbReference>
<feature type="transmembrane region" description="Helical" evidence="2">
    <location>
        <begin position="137"/>
        <end position="155"/>
    </location>
</feature>
<feature type="transmembrane region" description="Helical" evidence="2">
    <location>
        <begin position="41"/>
        <end position="60"/>
    </location>
</feature>
<dbReference type="Gene3D" id="1.20.58.390">
    <property type="entry name" value="Neurotransmitter-gated ion-channel transmembrane domain"/>
    <property type="match status" value="2"/>
</dbReference>
<feature type="domain" description="Neurotransmitter-gated ion-channel transmembrane" evidence="3">
    <location>
        <begin position="47"/>
        <end position="287"/>
    </location>
</feature>
<keyword evidence="2" id="KW-0472">Membrane</keyword>
<dbReference type="FunFam" id="1.20.58.390:FF:000059">
    <property type="entry name" value="Nicotinic acetylcholine receptor alpha6, isoform D"/>
    <property type="match status" value="1"/>
</dbReference>
<reference evidence="4" key="1">
    <citation type="submission" date="2018-04" db="EMBL/GenBank/DDBJ databases">
        <title>Transcriptome assembly of Sipha flava.</title>
        <authorList>
            <person name="Scully E.D."/>
            <person name="Geib S.M."/>
            <person name="Palmer N.A."/>
            <person name="Koch K."/>
            <person name="Bradshaw J."/>
            <person name="Heng-Moss T."/>
            <person name="Sarath G."/>
        </authorList>
    </citation>
    <scope>NUCLEOTIDE SEQUENCE</scope>
</reference>
<dbReference type="OrthoDB" id="5975154at2759"/>
<accession>A0A2S2QPY4</accession>
<dbReference type="Pfam" id="PF02932">
    <property type="entry name" value="Neur_chan_memb"/>
    <property type="match status" value="1"/>
</dbReference>
<dbReference type="AlphaFoldDB" id="A0A2S2QPY4"/>
<dbReference type="InterPro" id="IPR006201">
    <property type="entry name" value="Neur_channel"/>
</dbReference>
<keyword evidence="2" id="KW-1133">Transmembrane helix</keyword>
<dbReference type="InterPro" id="IPR036719">
    <property type="entry name" value="Neuro-gated_channel_TM_sf"/>
</dbReference>
<protein>
    <submittedName>
        <fullName evidence="4">Acetylcholine receptor subunit alpha-type acr-16</fullName>
    </submittedName>
</protein>
<keyword evidence="2" id="KW-0812">Transmembrane</keyword>
<evidence type="ECO:0000259" key="3">
    <source>
        <dbReference type="Pfam" id="PF02932"/>
    </source>
</evidence>
<organism evidence="4">
    <name type="scientific">Sipha flava</name>
    <name type="common">yellow sugarcane aphid</name>
    <dbReference type="NCBI Taxonomy" id="143950"/>
    <lineage>
        <taxon>Eukaryota</taxon>
        <taxon>Metazoa</taxon>
        <taxon>Ecdysozoa</taxon>
        <taxon>Arthropoda</taxon>
        <taxon>Hexapoda</taxon>
        <taxon>Insecta</taxon>
        <taxon>Pterygota</taxon>
        <taxon>Neoptera</taxon>
        <taxon>Paraneoptera</taxon>
        <taxon>Hemiptera</taxon>
        <taxon>Sternorrhyncha</taxon>
        <taxon>Aphidomorpha</taxon>
        <taxon>Aphidoidea</taxon>
        <taxon>Aphididae</taxon>
        <taxon>Sipha</taxon>
    </lineage>
</organism>
<dbReference type="Gene3D" id="2.70.170.10">
    <property type="entry name" value="Neurotransmitter-gated ion-channel ligand-binding domain"/>
    <property type="match status" value="1"/>
</dbReference>
<dbReference type="GO" id="GO:0016020">
    <property type="term" value="C:membrane"/>
    <property type="evidence" value="ECO:0007669"/>
    <property type="project" value="UniProtKB-SubCell"/>
</dbReference>
<proteinExistence type="predicted"/>
<name>A0A2S2QPY4_9HEMI</name>
<feature type="transmembrane region" description="Helical" evidence="2">
    <location>
        <begin position="102"/>
        <end position="125"/>
    </location>
</feature>